<feature type="binding site" evidence="7">
    <location>
        <position position="242"/>
    </location>
    <ligand>
        <name>Ca(2+)</name>
        <dbReference type="ChEBI" id="CHEBI:29108"/>
        <label>2</label>
    </ligand>
</feature>
<evidence type="ECO:0000256" key="7">
    <source>
        <dbReference type="PIRSR" id="PIRSR621190-2"/>
    </source>
</evidence>
<dbReference type="AlphaFoldDB" id="A0A1I7XFX3"/>
<dbReference type="InterPro" id="IPR024079">
    <property type="entry name" value="MetalloPept_cat_dom_sf"/>
</dbReference>
<dbReference type="PANTHER" id="PTHR10201">
    <property type="entry name" value="MATRIX METALLOPROTEINASE"/>
    <property type="match status" value="1"/>
</dbReference>
<dbReference type="Pfam" id="PF00413">
    <property type="entry name" value="Peptidase_M10"/>
    <property type="match status" value="1"/>
</dbReference>
<dbReference type="GO" id="GO:0004222">
    <property type="term" value="F:metalloendopeptidase activity"/>
    <property type="evidence" value="ECO:0007669"/>
    <property type="project" value="InterPro"/>
</dbReference>
<feature type="binding site" evidence="7">
    <location>
        <position position="300"/>
    </location>
    <ligand>
        <name>Zn(2+)</name>
        <dbReference type="ChEBI" id="CHEBI:29105"/>
        <label>2</label>
        <note>catalytic</note>
    </ligand>
</feature>
<feature type="compositionally biased region" description="Low complexity" evidence="8">
    <location>
        <begin position="43"/>
        <end position="58"/>
    </location>
</feature>
<dbReference type="Proteomes" id="UP000095283">
    <property type="component" value="Unplaced"/>
</dbReference>
<evidence type="ECO:0000313" key="11">
    <source>
        <dbReference type="WBParaSite" id="Hba_16630"/>
    </source>
</evidence>
<dbReference type="InterPro" id="IPR021190">
    <property type="entry name" value="Pept_M10A"/>
</dbReference>
<dbReference type="InterPro" id="IPR033739">
    <property type="entry name" value="M10A_MMP"/>
</dbReference>
<feature type="binding site" evidence="7">
    <location>
        <position position="285"/>
    </location>
    <ligand>
        <name>Ca(2+)</name>
        <dbReference type="ChEBI" id="CHEBI:29108"/>
        <label>3</label>
    </ligand>
</feature>
<dbReference type="PRINTS" id="PR00138">
    <property type="entry name" value="MATRIXIN"/>
</dbReference>
<accession>A0A1I7XFX3</accession>
<dbReference type="GO" id="GO:0030574">
    <property type="term" value="P:collagen catabolic process"/>
    <property type="evidence" value="ECO:0007669"/>
    <property type="project" value="TreeGrafter"/>
</dbReference>
<dbReference type="InterPro" id="IPR001818">
    <property type="entry name" value="Pept_M10_metallopeptidase"/>
</dbReference>
<evidence type="ECO:0000256" key="1">
    <source>
        <dbReference type="ARBA" id="ARBA00010370"/>
    </source>
</evidence>
<comment type="cofactor">
    <cofactor evidence="7">
        <name>Zn(2+)</name>
        <dbReference type="ChEBI" id="CHEBI:29105"/>
    </cofactor>
    <text evidence="7">Binds 2 Zn(2+) ions per subunit.</text>
</comment>
<keyword evidence="4" id="KW-0378">Hydrolase</keyword>
<dbReference type="GO" id="GO:0030198">
    <property type="term" value="P:extracellular matrix organization"/>
    <property type="evidence" value="ECO:0007669"/>
    <property type="project" value="TreeGrafter"/>
</dbReference>
<keyword evidence="2" id="KW-0645">Protease</keyword>
<feature type="binding site" evidence="7">
    <location>
        <position position="252"/>
    </location>
    <ligand>
        <name>Zn(2+)</name>
        <dbReference type="ChEBI" id="CHEBI:29105"/>
        <label>1</label>
    </ligand>
</feature>
<feature type="binding site" evidence="7">
    <location>
        <position position="283"/>
    </location>
    <ligand>
        <name>Ca(2+)</name>
        <dbReference type="ChEBI" id="CHEBI:29108"/>
        <label>1</label>
    </ligand>
</feature>
<feature type="binding site" evidence="7">
    <location>
        <position position="304"/>
    </location>
    <ligand>
        <name>Zn(2+)</name>
        <dbReference type="ChEBI" id="CHEBI:29105"/>
        <label>2</label>
        <note>catalytic</note>
    </ligand>
</feature>
<dbReference type="GO" id="GO:0008270">
    <property type="term" value="F:zinc ion binding"/>
    <property type="evidence" value="ECO:0007669"/>
    <property type="project" value="InterPro"/>
</dbReference>
<dbReference type="GO" id="GO:0006508">
    <property type="term" value="P:proteolysis"/>
    <property type="evidence" value="ECO:0007669"/>
    <property type="project" value="UniProtKB-KW"/>
</dbReference>
<feature type="binding site" evidence="7">
    <location>
        <position position="280"/>
    </location>
    <ligand>
        <name>Zn(2+)</name>
        <dbReference type="ChEBI" id="CHEBI:29105"/>
        <label>1</label>
    </ligand>
</feature>
<feature type="binding site" evidence="7">
    <location>
        <position position="267"/>
    </location>
    <ligand>
        <name>Zn(2+)</name>
        <dbReference type="ChEBI" id="CHEBI:29105"/>
        <label>1</label>
    </ligand>
</feature>
<dbReference type="Gene3D" id="3.40.390.10">
    <property type="entry name" value="Collagenase (Catalytic Domain)"/>
    <property type="match status" value="1"/>
</dbReference>
<dbReference type="PANTHER" id="PTHR10201:SF309">
    <property type="entry name" value="PEPTIDASE METALLOPEPTIDASE DOMAIN-CONTAINING PROTEIN"/>
    <property type="match status" value="1"/>
</dbReference>
<dbReference type="InterPro" id="IPR006026">
    <property type="entry name" value="Peptidase_Metallo"/>
</dbReference>
<evidence type="ECO:0000256" key="5">
    <source>
        <dbReference type="ARBA" id="ARBA00022833"/>
    </source>
</evidence>
<organism evidence="10 11">
    <name type="scientific">Heterorhabditis bacteriophora</name>
    <name type="common">Entomopathogenic nematode worm</name>
    <dbReference type="NCBI Taxonomy" id="37862"/>
    <lineage>
        <taxon>Eukaryota</taxon>
        <taxon>Metazoa</taxon>
        <taxon>Ecdysozoa</taxon>
        <taxon>Nematoda</taxon>
        <taxon>Chromadorea</taxon>
        <taxon>Rhabditida</taxon>
        <taxon>Rhabditina</taxon>
        <taxon>Rhabditomorpha</taxon>
        <taxon>Strongyloidea</taxon>
        <taxon>Heterorhabditidae</taxon>
        <taxon>Heterorhabditis</taxon>
    </lineage>
</organism>
<keyword evidence="10" id="KW-1185">Reference proteome</keyword>
<dbReference type="GO" id="GO:0031012">
    <property type="term" value="C:extracellular matrix"/>
    <property type="evidence" value="ECO:0007669"/>
    <property type="project" value="InterPro"/>
</dbReference>
<feature type="active site" evidence="6">
    <location>
        <position position="301"/>
    </location>
</feature>
<keyword evidence="3 7" id="KW-0479">Metal-binding</keyword>
<dbReference type="CDD" id="cd04278">
    <property type="entry name" value="ZnMc_MMP"/>
    <property type="match status" value="1"/>
</dbReference>
<evidence type="ECO:0000256" key="8">
    <source>
        <dbReference type="SAM" id="MobiDB-lite"/>
    </source>
</evidence>
<proteinExistence type="inferred from homology"/>
<comment type="similarity">
    <text evidence="1">Belongs to the peptidase M10A family.</text>
</comment>
<evidence type="ECO:0000259" key="9">
    <source>
        <dbReference type="SMART" id="SM00235"/>
    </source>
</evidence>
<evidence type="ECO:0000256" key="3">
    <source>
        <dbReference type="ARBA" id="ARBA00022723"/>
    </source>
</evidence>
<feature type="binding site" evidence="7">
    <location>
        <position position="310"/>
    </location>
    <ligand>
        <name>Zn(2+)</name>
        <dbReference type="ChEBI" id="CHEBI:29105"/>
        <label>2</label>
        <note>catalytic</note>
    </ligand>
</feature>
<dbReference type="GO" id="GO:0005615">
    <property type="term" value="C:extracellular space"/>
    <property type="evidence" value="ECO:0007669"/>
    <property type="project" value="TreeGrafter"/>
</dbReference>
<feature type="binding site" evidence="7">
    <location>
        <position position="285"/>
    </location>
    <ligand>
        <name>Ca(2+)</name>
        <dbReference type="ChEBI" id="CHEBI:29108"/>
        <label>1</label>
    </ligand>
</feature>
<dbReference type="SUPFAM" id="SSF55486">
    <property type="entry name" value="Metalloproteases ('zincins'), catalytic domain"/>
    <property type="match status" value="1"/>
</dbReference>
<protein>
    <submittedName>
        <fullName evidence="11">ZnMc domain-containing protein</fullName>
    </submittedName>
</protein>
<feature type="binding site" evidence="7">
    <location>
        <position position="260"/>
    </location>
    <ligand>
        <name>Ca(2+)</name>
        <dbReference type="ChEBI" id="CHEBI:29108"/>
        <label>3</label>
    </ligand>
</feature>
<keyword evidence="5 7" id="KW-0862">Zinc</keyword>
<sequence length="346" mass="39115">MPVISEEPERTYRVVTPEKQMRRGTPVEVAVLPPLKLKISRNIGGDDPSSPSPVSVISMGASSENNSDDDIDMVRIKLSSVVIIIYYINYLQRKKHKKKKKKKKKRHRDVAFDAEVEREQVSPCEALIDSEGGIRLKIRLRPPSRPSKMRPSPVNSTILLHTSVVYCLFSNGNASKSDISFGRWFRSELTYAVLRYPNPLNHSLMTPSELKAYVDVSLADAIHVWENAVPFRFRRVHGFHGDIKIFFYSGFHGDAYAFDGSGGEVAHTFYPQERRRGEIHIDDDEPWGPNGRNLEWVLAHEVGHALGVPHQPVPSLMAYGYNGYKNIPILTPIDKAALDQIYGIQI</sequence>
<dbReference type="WBParaSite" id="Hba_16630">
    <property type="protein sequence ID" value="Hba_16630"/>
    <property type="gene ID" value="Hba_16630"/>
</dbReference>
<feature type="binding site" evidence="7">
    <location>
        <position position="259"/>
    </location>
    <ligand>
        <name>Ca(2+)</name>
        <dbReference type="ChEBI" id="CHEBI:29108"/>
        <label>3</label>
    </ligand>
</feature>
<keyword evidence="7" id="KW-0106">Calcium</keyword>
<evidence type="ECO:0000256" key="4">
    <source>
        <dbReference type="ARBA" id="ARBA00022801"/>
    </source>
</evidence>
<feature type="binding site" evidence="7">
    <location>
        <position position="282"/>
    </location>
    <ligand>
        <name>Ca(2+)</name>
        <dbReference type="ChEBI" id="CHEBI:29108"/>
        <label>3</label>
    </ligand>
</feature>
<dbReference type="SMART" id="SM00235">
    <property type="entry name" value="ZnMc"/>
    <property type="match status" value="1"/>
</dbReference>
<comment type="cofactor">
    <cofactor evidence="7">
        <name>Ca(2+)</name>
        <dbReference type="ChEBI" id="CHEBI:29108"/>
    </cofactor>
    <text evidence="7">Can bind about 5 Ca(2+) ions per subunit.</text>
</comment>
<reference evidence="11" key="1">
    <citation type="submission" date="2016-11" db="UniProtKB">
        <authorList>
            <consortium name="WormBaseParasite"/>
        </authorList>
    </citation>
    <scope>IDENTIFICATION</scope>
</reference>
<feature type="domain" description="Peptidase metallopeptidase" evidence="9">
    <location>
        <begin position="180"/>
        <end position="344"/>
    </location>
</feature>
<evidence type="ECO:0000313" key="10">
    <source>
        <dbReference type="Proteomes" id="UP000095283"/>
    </source>
</evidence>
<evidence type="ECO:0000256" key="6">
    <source>
        <dbReference type="PIRSR" id="PIRSR621190-1"/>
    </source>
</evidence>
<evidence type="ECO:0000256" key="2">
    <source>
        <dbReference type="ARBA" id="ARBA00022670"/>
    </source>
</evidence>
<name>A0A1I7XFX3_HETBA</name>
<feature type="binding site" evidence="7">
    <location>
        <position position="254"/>
    </location>
    <ligand>
        <name>Zn(2+)</name>
        <dbReference type="ChEBI" id="CHEBI:29105"/>
        <label>1</label>
    </ligand>
</feature>
<feature type="region of interest" description="Disordered" evidence="8">
    <location>
        <begin position="41"/>
        <end position="65"/>
    </location>
</feature>